<keyword evidence="4" id="KW-0762">Sugar transport</keyword>
<dbReference type="InterPro" id="IPR036259">
    <property type="entry name" value="MFS_trans_sf"/>
</dbReference>
<dbReference type="GO" id="GO:0022857">
    <property type="term" value="F:transmembrane transporter activity"/>
    <property type="evidence" value="ECO:0007669"/>
    <property type="project" value="InterPro"/>
</dbReference>
<feature type="domain" description="Major facilitator superfamily (MFS) profile" evidence="9">
    <location>
        <begin position="212"/>
        <end position="614"/>
    </location>
</feature>
<evidence type="ECO:0000256" key="4">
    <source>
        <dbReference type="ARBA" id="ARBA00022597"/>
    </source>
</evidence>
<evidence type="ECO:0000256" key="3">
    <source>
        <dbReference type="ARBA" id="ARBA00022475"/>
    </source>
</evidence>
<dbReference type="InterPro" id="IPR020846">
    <property type="entry name" value="MFS_dom"/>
</dbReference>
<feature type="transmembrane region" description="Helical" evidence="8">
    <location>
        <begin position="487"/>
        <end position="506"/>
    </location>
</feature>
<comment type="subcellular location">
    <subcellularLocation>
        <location evidence="1">Cell membrane</location>
        <topology evidence="1">Multi-pass membrane protein</topology>
    </subcellularLocation>
</comment>
<evidence type="ECO:0000259" key="9">
    <source>
        <dbReference type="PROSITE" id="PS50850"/>
    </source>
</evidence>
<keyword evidence="6 8" id="KW-1133">Transmembrane helix</keyword>
<evidence type="ECO:0000256" key="8">
    <source>
        <dbReference type="SAM" id="Phobius"/>
    </source>
</evidence>
<dbReference type="Pfam" id="PF00083">
    <property type="entry name" value="Sugar_tr"/>
    <property type="match status" value="1"/>
</dbReference>
<protein>
    <recommendedName>
        <fullName evidence="9">Major facilitator superfamily (MFS) profile domain-containing protein</fullName>
    </recommendedName>
</protein>
<keyword evidence="2" id="KW-0813">Transport</keyword>
<dbReference type="PROSITE" id="PS00216">
    <property type="entry name" value="SUGAR_TRANSPORT_1"/>
    <property type="match status" value="1"/>
</dbReference>
<sequence length="614" mass="67926">MDRRSKVVMFQSLRGVRESRKPPTVHPSDIQTHDLPHHNYMSDTHPFWQNVRQWRRVFLPRHQRKHGARSSPDGSVAKIVTAEQLTVYDGRMGSNYLPQYTQPRFEPQSHQQSIAYCESRVLYLVATEAVITTFPSSVEDERKILLVYPTEIRTSNSYVRDHLALHETSASVNYAIDTNMSKDCENVTPETETLTLPSGEKQTHSTTRQYMAAMIINLLAFTQGNVVGWVSPSLPLLQSDHSPLAGGPINDESASWVGSIACLGGLAAVPIFTYLSTRHSRKVTGYLAGVLLVPSWLIILYSDCERSLLAARFIAGLSWGGGVILVSLFISEVAEDSLRGRLGTYIAVFSNGGLLFTYTLGSCVSYRTLCFLSLAVVALFIVLFAIIPESPYYLVYKGNIDQAKTSLKWLRGENEELVELEIEKLSERVAKLKINYPNKLFLETLFLPGVLKGLLIGVGLFANLNLCGFMAVLSYSVNIFEESGSSVSPYVAAVIIAALRLGASYTSSLLVDRIGRKVLLIGSNAVMAVCLSALGGYFYLRQYTDMRQYGILPVVSLSVYIIALSLGVSTLPYLILHEILPVKARTVRAKPPLSTVKPQVQATGASHSFWVQIK</sequence>
<proteinExistence type="predicted"/>
<evidence type="ECO:0000256" key="1">
    <source>
        <dbReference type="ARBA" id="ARBA00004651"/>
    </source>
</evidence>
<organism evidence="10">
    <name type="scientific">Timema douglasi</name>
    <name type="common">Walking stick</name>
    <dbReference type="NCBI Taxonomy" id="61478"/>
    <lineage>
        <taxon>Eukaryota</taxon>
        <taxon>Metazoa</taxon>
        <taxon>Ecdysozoa</taxon>
        <taxon>Arthropoda</taxon>
        <taxon>Hexapoda</taxon>
        <taxon>Insecta</taxon>
        <taxon>Pterygota</taxon>
        <taxon>Neoptera</taxon>
        <taxon>Polyneoptera</taxon>
        <taxon>Phasmatodea</taxon>
        <taxon>Timematodea</taxon>
        <taxon>Timematoidea</taxon>
        <taxon>Timematidae</taxon>
        <taxon>Timema</taxon>
    </lineage>
</organism>
<feature type="transmembrane region" description="Helical" evidence="8">
    <location>
        <begin position="283"/>
        <end position="302"/>
    </location>
</feature>
<dbReference type="FunFam" id="1.20.1250.20:FF:000218">
    <property type="entry name" value="facilitated trehalose transporter Tret1"/>
    <property type="match status" value="1"/>
</dbReference>
<reference evidence="10" key="1">
    <citation type="submission" date="2020-11" db="EMBL/GenBank/DDBJ databases">
        <authorList>
            <person name="Tran Van P."/>
        </authorList>
    </citation>
    <scope>NUCLEOTIDE SEQUENCE</scope>
</reference>
<feature type="transmembrane region" description="Helical" evidence="8">
    <location>
        <begin position="254"/>
        <end position="276"/>
    </location>
</feature>
<dbReference type="PANTHER" id="PTHR48021:SF33">
    <property type="entry name" value="AT22075P-RELATED"/>
    <property type="match status" value="1"/>
</dbReference>
<feature type="transmembrane region" description="Helical" evidence="8">
    <location>
        <begin position="366"/>
        <end position="387"/>
    </location>
</feature>
<feature type="transmembrane region" description="Helical" evidence="8">
    <location>
        <begin position="210"/>
        <end position="234"/>
    </location>
</feature>
<keyword evidence="5 8" id="KW-0812">Transmembrane</keyword>
<dbReference type="InterPro" id="IPR005829">
    <property type="entry name" value="Sugar_transporter_CS"/>
</dbReference>
<dbReference type="InterPro" id="IPR050549">
    <property type="entry name" value="MFS_Trehalose_Transporter"/>
</dbReference>
<dbReference type="PROSITE" id="PS50850">
    <property type="entry name" value="MFS"/>
    <property type="match status" value="1"/>
</dbReference>
<evidence type="ECO:0000313" key="10">
    <source>
        <dbReference type="EMBL" id="CAD7199244.1"/>
    </source>
</evidence>
<feature type="transmembrane region" description="Helical" evidence="8">
    <location>
        <begin position="308"/>
        <end position="330"/>
    </location>
</feature>
<keyword evidence="7 8" id="KW-0472">Membrane</keyword>
<dbReference type="PANTHER" id="PTHR48021">
    <property type="match status" value="1"/>
</dbReference>
<dbReference type="PROSITE" id="PS00217">
    <property type="entry name" value="SUGAR_TRANSPORT_2"/>
    <property type="match status" value="1"/>
</dbReference>
<dbReference type="InterPro" id="IPR005828">
    <property type="entry name" value="MFS_sugar_transport-like"/>
</dbReference>
<feature type="transmembrane region" description="Helical" evidence="8">
    <location>
        <begin position="342"/>
        <end position="360"/>
    </location>
</feature>
<keyword evidence="3" id="KW-1003">Cell membrane</keyword>
<name>A0A7R8Z7J2_TIMDO</name>
<feature type="transmembrane region" description="Helical" evidence="8">
    <location>
        <begin position="518"/>
        <end position="539"/>
    </location>
</feature>
<evidence type="ECO:0000256" key="7">
    <source>
        <dbReference type="ARBA" id="ARBA00023136"/>
    </source>
</evidence>
<gene>
    <name evidence="10" type="ORF">TDIB3V08_LOCUS5499</name>
</gene>
<dbReference type="Gene3D" id="1.20.1250.20">
    <property type="entry name" value="MFS general substrate transporter like domains"/>
    <property type="match status" value="1"/>
</dbReference>
<evidence type="ECO:0000256" key="2">
    <source>
        <dbReference type="ARBA" id="ARBA00022448"/>
    </source>
</evidence>
<dbReference type="GO" id="GO:0005886">
    <property type="term" value="C:plasma membrane"/>
    <property type="evidence" value="ECO:0007669"/>
    <property type="project" value="UniProtKB-SubCell"/>
</dbReference>
<accession>A0A7R8Z7J2</accession>
<dbReference type="SUPFAM" id="SSF103473">
    <property type="entry name" value="MFS general substrate transporter"/>
    <property type="match status" value="1"/>
</dbReference>
<feature type="transmembrane region" description="Helical" evidence="8">
    <location>
        <begin position="551"/>
        <end position="576"/>
    </location>
</feature>
<dbReference type="AlphaFoldDB" id="A0A7R8Z7J2"/>
<dbReference type="EMBL" id="OA566660">
    <property type="protein sequence ID" value="CAD7199244.1"/>
    <property type="molecule type" value="Genomic_DNA"/>
</dbReference>
<evidence type="ECO:0000256" key="6">
    <source>
        <dbReference type="ARBA" id="ARBA00022989"/>
    </source>
</evidence>
<evidence type="ECO:0000256" key="5">
    <source>
        <dbReference type="ARBA" id="ARBA00022692"/>
    </source>
</evidence>